<protein>
    <submittedName>
        <fullName evidence="2">D-glycerate 3-kinase</fullName>
    </submittedName>
    <submittedName>
        <fullName evidence="1">Glycerate kinase</fullName>
    </submittedName>
</protein>
<gene>
    <name evidence="1" type="ORF">BECKTC1821D_GA0114238_10851</name>
    <name evidence="2" type="ORF">BECKTC1821F_GA0114240_10682</name>
</gene>
<dbReference type="Pfam" id="PF03308">
    <property type="entry name" value="MeaB"/>
    <property type="match status" value="1"/>
</dbReference>
<keyword evidence="1" id="KW-0418">Kinase</keyword>
<sequence length="294" mass="34409">MVSHPILLARFKRFLRENHLPASMLDQLTSVYQPIAEFILQTNRRSNHRVFGVNGCQGSGKSTLCRVLQWLLNRQGKQVVILSIDDLYLDKMRRASLAKQLHPLLKTRGVPGTHNVALGIRTLGALRSGEAVMLPRFDKAEDDPYPHHQWPMWTRIADLILFEGWCVASQPQLEGDLQKPVNRLEAEEDRNGQWRAYVNNQLAGPYQTLFDFIDCLMLLEIANFSWVYGWRKKQEDQLRQQRVDSSRIMDDREIARFIQHFERITRHNMATLPQRADVRLILDQSQRIERYIVR</sequence>
<keyword evidence="1" id="KW-0808">Transferase</keyword>
<accession>A0A450Z830</accession>
<dbReference type="GO" id="GO:0016301">
    <property type="term" value="F:kinase activity"/>
    <property type="evidence" value="ECO:0007669"/>
    <property type="project" value="UniProtKB-KW"/>
</dbReference>
<dbReference type="InterPro" id="IPR027417">
    <property type="entry name" value="P-loop_NTPase"/>
</dbReference>
<evidence type="ECO:0000313" key="2">
    <source>
        <dbReference type="EMBL" id="VFK62063.1"/>
    </source>
</evidence>
<evidence type="ECO:0000313" key="1">
    <source>
        <dbReference type="EMBL" id="VFK49946.1"/>
    </source>
</evidence>
<dbReference type="AlphaFoldDB" id="A0A450Z830"/>
<dbReference type="EMBL" id="CAADFS010000085">
    <property type="protein sequence ID" value="VFK49946.1"/>
    <property type="molecule type" value="Genomic_DNA"/>
</dbReference>
<name>A0A450Z830_9GAMM</name>
<organism evidence="1">
    <name type="scientific">Candidatus Kentrum sp. TC</name>
    <dbReference type="NCBI Taxonomy" id="2126339"/>
    <lineage>
        <taxon>Bacteria</taxon>
        <taxon>Pseudomonadati</taxon>
        <taxon>Pseudomonadota</taxon>
        <taxon>Gammaproteobacteria</taxon>
        <taxon>Candidatus Kentrum</taxon>
    </lineage>
</organism>
<proteinExistence type="predicted"/>
<dbReference type="Gene3D" id="3.40.50.300">
    <property type="entry name" value="P-loop containing nucleotide triphosphate hydrolases"/>
    <property type="match status" value="1"/>
</dbReference>
<dbReference type="SUPFAM" id="SSF52540">
    <property type="entry name" value="P-loop containing nucleoside triphosphate hydrolases"/>
    <property type="match status" value="1"/>
</dbReference>
<reference evidence="1" key="1">
    <citation type="submission" date="2019-02" db="EMBL/GenBank/DDBJ databases">
        <authorList>
            <person name="Gruber-Vodicka R. H."/>
            <person name="Seah K. B. B."/>
        </authorList>
    </citation>
    <scope>NUCLEOTIDE SEQUENCE</scope>
    <source>
        <strain evidence="1">BECK_BZ123</strain>
        <strain evidence="2">BECK_BZ126</strain>
    </source>
</reference>
<dbReference type="PANTHER" id="PTHR10285">
    <property type="entry name" value="URIDINE KINASE"/>
    <property type="match status" value="1"/>
</dbReference>
<dbReference type="EMBL" id="CAADFW010000068">
    <property type="protein sequence ID" value="VFK62063.1"/>
    <property type="molecule type" value="Genomic_DNA"/>
</dbReference>